<evidence type="ECO:0000256" key="5">
    <source>
        <dbReference type="ARBA" id="ARBA00022801"/>
    </source>
</evidence>
<dbReference type="SUPFAM" id="SSF143011">
    <property type="entry name" value="RelE-like"/>
    <property type="match status" value="1"/>
</dbReference>
<dbReference type="eggNOG" id="COG4115">
    <property type="taxonomic scope" value="Bacteria"/>
</dbReference>
<evidence type="ECO:0000313" key="8">
    <source>
        <dbReference type="EMBL" id="KFJ00921.1"/>
    </source>
</evidence>
<dbReference type="Gene3D" id="3.30.2310.20">
    <property type="entry name" value="RelE-like"/>
    <property type="match status" value="1"/>
</dbReference>
<protein>
    <recommendedName>
        <fullName evidence="7">Endoribonuclease YoeB</fullName>
    </recommendedName>
    <alternativeName>
        <fullName evidence="6">Putative mRNA interferase YoeB</fullName>
    </alternativeName>
</protein>
<dbReference type="InterPro" id="IPR009614">
    <property type="entry name" value="YoeB_toxin"/>
</dbReference>
<proteinExistence type="inferred from homology"/>
<reference evidence="8 9" key="1">
    <citation type="submission" date="2014-03" db="EMBL/GenBank/DDBJ databases">
        <title>Genomics of Bifidobacteria.</title>
        <authorList>
            <person name="Ventura M."/>
            <person name="Milani C."/>
            <person name="Lugli G.A."/>
        </authorList>
    </citation>
    <scope>NUCLEOTIDE SEQUENCE [LARGE SCALE GENOMIC DNA]</scope>
    <source>
        <strain evidence="8 9">DSM 23968</strain>
    </source>
</reference>
<keyword evidence="3" id="KW-0540">Nuclease</keyword>
<evidence type="ECO:0000256" key="2">
    <source>
        <dbReference type="ARBA" id="ARBA00022649"/>
    </source>
</evidence>
<sequence length="91" mass="10654">MLLIWTDEAWDDYLYWQSQDKKTLKRINKIIQDIQRNGAANGIGMPEPLRGNLSGYWSRRIDDKNRIVYRVTGGESDNLEIAVCRTHYGDH</sequence>
<dbReference type="Proteomes" id="UP000029004">
    <property type="component" value="Unassembled WGS sequence"/>
</dbReference>
<dbReference type="PANTHER" id="PTHR38039:SF1">
    <property type="entry name" value="TOXIN YOEB"/>
    <property type="match status" value="1"/>
</dbReference>
<dbReference type="STRING" id="762211.BSTEL_0333"/>
<dbReference type="GO" id="GO:0006401">
    <property type="term" value="P:RNA catabolic process"/>
    <property type="evidence" value="ECO:0007669"/>
    <property type="project" value="InterPro"/>
</dbReference>
<accession>A0A087DZH0</accession>
<keyword evidence="2" id="KW-1277">Toxin-antitoxin system</keyword>
<keyword evidence="4" id="KW-0255">Endonuclease</keyword>
<evidence type="ECO:0000256" key="4">
    <source>
        <dbReference type="ARBA" id="ARBA00022759"/>
    </source>
</evidence>
<evidence type="ECO:0000256" key="1">
    <source>
        <dbReference type="ARBA" id="ARBA00008172"/>
    </source>
</evidence>
<comment type="caution">
    <text evidence="8">The sequence shown here is derived from an EMBL/GenBank/DDBJ whole genome shotgun (WGS) entry which is preliminary data.</text>
</comment>
<organism evidence="8 9">
    <name type="scientific">Bifidobacterium stellenboschense</name>
    <dbReference type="NCBI Taxonomy" id="762211"/>
    <lineage>
        <taxon>Bacteria</taxon>
        <taxon>Bacillati</taxon>
        <taxon>Actinomycetota</taxon>
        <taxon>Actinomycetes</taxon>
        <taxon>Bifidobacteriales</taxon>
        <taxon>Bifidobacteriaceae</taxon>
        <taxon>Bifidobacterium</taxon>
    </lineage>
</organism>
<dbReference type="RefSeq" id="WP_034526296.1">
    <property type="nucleotide sequence ID" value="NZ_JGZP01000004.1"/>
</dbReference>
<dbReference type="EMBL" id="JGZP01000004">
    <property type="protein sequence ID" value="KFJ00921.1"/>
    <property type="molecule type" value="Genomic_DNA"/>
</dbReference>
<dbReference type="AlphaFoldDB" id="A0A087DZH0"/>
<dbReference type="GO" id="GO:0004519">
    <property type="term" value="F:endonuclease activity"/>
    <property type="evidence" value="ECO:0007669"/>
    <property type="project" value="UniProtKB-KW"/>
</dbReference>
<name>A0A087DZH0_9BIFI</name>
<dbReference type="OrthoDB" id="9801102at2"/>
<evidence type="ECO:0000256" key="6">
    <source>
        <dbReference type="ARBA" id="ARBA00030388"/>
    </source>
</evidence>
<dbReference type="GO" id="GO:0045892">
    <property type="term" value="P:negative regulation of DNA-templated transcription"/>
    <property type="evidence" value="ECO:0007669"/>
    <property type="project" value="TreeGrafter"/>
</dbReference>
<dbReference type="GO" id="GO:0016787">
    <property type="term" value="F:hydrolase activity"/>
    <property type="evidence" value="ECO:0007669"/>
    <property type="project" value="UniProtKB-KW"/>
</dbReference>
<dbReference type="Pfam" id="PF06769">
    <property type="entry name" value="YoeB_toxin"/>
    <property type="match status" value="1"/>
</dbReference>
<comment type="similarity">
    <text evidence="1">Belongs to the YoeB family.</text>
</comment>
<evidence type="ECO:0000313" key="9">
    <source>
        <dbReference type="Proteomes" id="UP000029004"/>
    </source>
</evidence>
<keyword evidence="5" id="KW-0378">Hydrolase</keyword>
<dbReference type="InterPro" id="IPR035093">
    <property type="entry name" value="RelE/ParE_toxin_dom_sf"/>
</dbReference>
<evidence type="ECO:0000256" key="3">
    <source>
        <dbReference type="ARBA" id="ARBA00022722"/>
    </source>
</evidence>
<gene>
    <name evidence="8" type="ORF">BSTEL_0333</name>
</gene>
<dbReference type="PANTHER" id="PTHR38039">
    <property type="entry name" value="TOXIN YOEB"/>
    <property type="match status" value="1"/>
</dbReference>
<keyword evidence="9" id="KW-1185">Reference proteome</keyword>
<evidence type="ECO:0000256" key="7">
    <source>
        <dbReference type="ARBA" id="ARBA00050056"/>
    </source>
</evidence>
<dbReference type="NCBIfam" id="TIGR02116">
    <property type="entry name" value="toxin_Txe_YoeB"/>
    <property type="match status" value="1"/>
</dbReference>